<gene>
    <name evidence="2" type="ORF">BD289DRAFT_185387</name>
</gene>
<dbReference type="InParanoid" id="A0A2T2ZT63"/>
<proteinExistence type="predicted"/>
<evidence type="ECO:0000313" key="2">
    <source>
        <dbReference type="EMBL" id="PSR75752.1"/>
    </source>
</evidence>
<evidence type="ECO:0000313" key="3">
    <source>
        <dbReference type="Proteomes" id="UP000241462"/>
    </source>
</evidence>
<name>A0A2T2ZT63_9PEZI</name>
<dbReference type="EMBL" id="KZ678746">
    <property type="protein sequence ID" value="PSR75752.1"/>
    <property type="molecule type" value="Genomic_DNA"/>
</dbReference>
<dbReference type="Proteomes" id="UP000241462">
    <property type="component" value="Unassembled WGS sequence"/>
</dbReference>
<reference evidence="2 3" key="1">
    <citation type="journal article" date="2018" name="Mycol. Prog.">
        <title>Coniella lustricola, a new species from submerged detritus.</title>
        <authorList>
            <person name="Raudabaugh D.B."/>
            <person name="Iturriaga T."/>
            <person name="Carver A."/>
            <person name="Mondo S."/>
            <person name="Pangilinan J."/>
            <person name="Lipzen A."/>
            <person name="He G."/>
            <person name="Amirebrahimi M."/>
            <person name="Grigoriev I.V."/>
            <person name="Miller A.N."/>
        </authorList>
    </citation>
    <scope>NUCLEOTIDE SEQUENCE [LARGE SCALE GENOMIC DNA]</scope>
    <source>
        <strain evidence="2 3">B22-T-1</strain>
    </source>
</reference>
<protein>
    <submittedName>
        <fullName evidence="2">Uncharacterized protein</fullName>
    </submittedName>
</protein>
<feature type="compositionally biased region" description="Basic and acidic residues" evidence="1">
    <location>
        <begin position="1"/>
        <end position="11"/>
    </location>
</feature>
<dbReference type="AlphaFoldDB" id="A0A2T2ZT63"/>
<sequence length="358" mass="38741">MQQDTMADHRPSTSPSPTVGGEDENTNANNTTSLPSSWGFDSRFRNQLRLILGAEQFQTAFSDPPMPAREAFMHLHFDYRSNETFAAEVEAWMQGFIHGAASATGASAPLAPGPCAAVAWKEFGGRGGWYGRGVVGTPEDAAWRLECILALRGLAQHVMNGKLFSDLNVRIHDDLGNYATTQADTAASLATDSSPVSPRSGAVNNIPPAATAITFPLEPYPHYNSNSTIEEANHDVNIRRSERPLTLLEELEIALNAERLPPHSCDSRGSLRRQAIAYPVLSDANPADENANTSDTGAYSFAQTNPSYRFSPFDHGSCLRCTVITTATVAGARLHTARLQRFDNFLTGLGRGDNGGFR</sequence>
<evidence type="ECO:0000256" key="1">
    <source>
        <dbReference type="SAM" id="MobiDB-lite"/>
    </source>
</evidence>
<feature type="compositionally biased region" description="Polar residues" evidence="1">
    <location>
        <begin position="26"/>
        <end position="36"/>
    </location>
</feature>
<accession>A0A2T2ZT63</accession>
<organism evidence="2 3">
    <name type="scientific">Coniella lustricola</name>
    <dbReference type="NCBI Taxonomy" id="2025994"/>
    <lineage>
        <taxon>Eukaryota</taxon>
        <taxon>Fungi</taxon>
        <taxon>Dikarya</taxon>
        <taxon>Ascomycota</taxon>
        <taxon>Pezizomycotina</taxon>
        <taxon>Sordariomycetes</taxon>
        <taxon>Sordariomycetidae</taxon>
        <taxon>Diaporthales</taxon>
        <taxon>Schizoparmaceae</taxon>
        <taxon>Coniella</taxon>
    </lineage>
</organism>
<keyword evidence="3" id="KW-1185">Reference proteome</keyword>
<feature type="region of interest" description="Disordered" evidence="1">
    <location>
        <begin position="1"/>
        <end position="38"/>
    </location>
</feature>